<gene>
    <name evidence="2" type="ORF">LOAG_19242</name>
</gene>
<dbReference type="CTD" id="31252335"/>
<evidence type="ECO:0000256" key="1">
    <source>
        <dbReference type="SAM" id="MobiDB-lite"/>
    </source>
</evidence>
<organism evidence="2">
    <name type="scientific">Loa loa</name>
    <name type="common">Eye worm</name>
    <name type="synonym">Filaria loa</name>
    <dbReference type="NCBI Taxonomy" id="7209"/>
    <lineage>
        <taxon>Eukaryota</taxon>
        <taxon>Metazoa</taxon>
        <taxon>Ecdysozoa</taxon>
        <taxon>Nematoda</taxon>
        <taxon>Chromadorea</taxon>
        <taxon>Rhabditida</taxon>
        <taxon>Spirurina</taxon>
        <taxon>Spiruromorpha</taxon>
        <taxon>Filarioidea</taxon>
        <taxon>Onchocercidae</taxon>
        <taxon>Loa</taxon>
    </lineage>
</organism>
<dbReference type="GeneID" id="31252335"/>
<dbReference type="KEGG" id="loa:LOAG_19242"/>
<reference evidence="2" key="1">
    <citation type="submission" date="2012-04" db="EMBL/GenBank/DDBJ databases">
        <title>The Genome Sequence of Loa loa.</title>
        <authorList>
            <consortium name="The Broad Institute Genome Sequencing Platform"/>
            <consortium name="Broad Institute Genome Sequencing Center for Infectious Disease"/>
            <person name="Nutman T.B."/>
            <person name="Fink D.L."/>
            <person name="Russ C."/>
            <person name="Young S."/>
            <person name="Zeng Q."/>
            <person name="Gargeya S."/>
            <person name="Alvarado L."/>
            <person name="Berlin A."/>
            <person name="Chapman S.B."/>
            <person name="Chen Z."/>
            <person name="Freedman E."/>
            <person name="Gellesch M."/>
            <person name="Goldberg J."/>
            <person name="Griggs A."/>
            <person name="Gujja S."/>
            <person name="Heilman E.R."/>
            <person name="Heiman D."/>
            <person name="Howarth C."/>
            <person name="Mehta T."/>
            <person name="Neiman D."/>
            <person name="Pearson M."/>
            <person name="Roberts A."/>
            <person name="Saif S."/>
            <person name="Shea T."/>
            <person name="Shenoy N."/>
            <person name="Sisk P."/>
            <person name="Stolte C."/>
            <person name="Sykes S."/>
            <person name="White J."/>
            <person name="Yandava C."/>
            <person name="Haas B."/>
            <person name="Henn M.R."/>
            <person name="Nusbaum C."/>
            <person name="Birren B."/>
        </authorList>
    </citation>
    <scope>NUCLEOTIDE SEQUENCE [LARGE SCALE GENOMIC DNA]</scope>
</reference>
<evidence type="ECO:0000313" key="2">
    <source>
        <dbReference type="EMBL" id="EJD73336.1"/>
    </source>
</evidence>
<feature type="region of interest" description="Disordered" evidence="1">
    <location>
        <begin position="30"/>
        <end position="63"/>
    </location>
</feature>
<feature type="compositionally biased region" description="Low complexity" evidence="1">
    <location>
        <begin position="30"/>
        <end position="45"/>
    </location>
</feature>
<dbReference type="RefSeq" id="XP_020304298.1">
    <property type="nucleotide sequence ID" value="XM_020451894.1"/>
</dbReference>
<dbReference type="InParanoid" id="A0A1S0UD41"/>
<accession>A0A1S0UD41</accession>
<sequence>MHPSTFSTILSITETDAQLVHLNYNSFNNNRAGRNSLNNGNPIGRLNGGGGRRNRPNQSTQTPLRQGLQVLQTVVRGLFRGPGRGFPYYSPYGYYYYYPHYIYPRYYYHYYG</sequence>
<proteinExistence type="predicted"/>
<protein>
    <submittedName>
        <fullName evidence="2">Uncharacterized protein</fullName>
    </submittedName>
</protein>
<dbReference type="AlphaFoldDB" id="A0A1S0UD41"/>
<dbReference type="EMBL" id="JH715780">
    <property type="protein sequence ID" value="EJD73336.1"/>
    <property type="molecule type" value="Genomic_DNA"/>
</dbReference>
<name>A0A1S0UD41_LOALO</name>